<sequence length="160" mass="16478">MYVCRLSGAILDGEAQKARARRTPRFPHGAPVLRVEAPALVERERGILDPQLEAAVGADGGEEMGVDGRGQPLEGEDLAAVVRRPGVAQGPGGVVVAVEDFDFAVGRAAGEAGARRVEGGGFDEVAVRGGEEWWKASGGAGGTSVGGVMVVWTWVGCVVE</sequence>
<dbReference type="AlphaFoldDB" id="A0A395J1V5"/>
<evidence type="ECO:0000313" key="2">
    <source>
        <dbReference type="Proteomes" id="UP000249056"/>
    </source>
</evidence>
<keyword evidence="2" id="KW-1185">Reference proteome</keyword>
<evidence type="ECO:0000313" key="1">
    <source>
        <dbReference type="EMBL" id="RAL66450.1"/>
    </source>
</evidence>
<accession>A0A395J1V5</accession>
<dbReference type="Proteomes" id="UP000249056">
    <property type="component" value="Unassembled WGS sequence"/>
</dbReference>
<gene>
    <name evidence="1" type="ORF">DID88_006140</name>
</gene>
<protein>
    <submittedName>
        <fullName evidence="1">Uncharacterized protein</fullName>
    </submittedName>
</protein>
<comment type="caution">
    <text evidence="1">The sequence shown here is derived from an EMBL/GenBank/DDBJ whole genome shotgun (WGS) entry which is preliminary data.</text>
</comment>
<reference evidence="1 2" key="1">
    <citation type="submission" date="2018-06" db="EMBL/GenBank/DDBJ databases">
        <title>Genome Sequence of the Brown Rot Fungal Pathogen Monilinia fructigena.</title>
        <authorList>
            <person name="Landi L."/>
            <person name="De Miccolis Angelini R.M."/>
            <person name="Pollastro S."/>
            <person name="Abate D."/>
            <person name="Faretra F."/>
            <person name="Romanazzi G."/>
        </authorList>
    </citation>
    <scope>NUCLEOTIDE SEQUENCE [LARGE SCALE GENOMIC DNA]</scope>
    <source>
        <strain evidence="1 2">Mfrg269</strain>
    </source>
</reference>
<proteinExistence type="predicted"/>
<name>A0A395J1V5_9HELO</name>
<dbReference type="EMBL" id="QKRW01000006">
    <property type="protein sequence ID" value="RAL66450.1"/>
    <property type="molecule type" value="Genomic_DNA"/>
</dbReference>
<organism evidence="1 2">
    <name type="scientific">Monilinia fructigena</name>
    <dbReference type="NCBI Taxonomy" id="38457"/>
    <lineage>
        <taxon>Eukaryota</taxon>
        <taxon>Fungi</taxon>
        <taxon>Dikarya</taxon>
        <taxon>Ascomycota</taxon>
        <taxon>Pezizomycotina</taxon>
        <taxon>Leotiomycetes</taxon>
        <taxon>Helotiales</taxon>
        <taxon>Sclerotiniaceae</taxon>
        <taxon>Monilinia</taxon>
    </lineage>
</organism>